<evidence type="ECO:0000313" key="2">
    <source>
        <dbReference type="EMBL" id="MEQ2315695.1"/>
    </source>
</evidence>
<dbReference type="EMBL" id="JAHRIP010087083">
    <property type="protein sequence ID" value="MEQ2315695.1"/>
    <property type="molecule type" value="Genomic_DNA"/>
</dbReference>
<protein>
    <submittedName>
        <fullName evidence="2">Uncharacterized protein</fullName>
    </submittedName>
</protein>
<gene>
    <name evidence="2" type="ORF">AMECASPLE_025099</name>
</gene>
<comment type="caution">
    <text evidence="2">The sequence shown here is derived from an EMBL/GenBank/DDBJ whole genome shotgun (WGS) entry which is preliminary data.</text>
</comment>
<keyword evidence="3" id="KW-1185">Reference proteome</keyword>
<accession>A0ABV1AD12</accession>
<evidence type="ECO:0000313" key="3">
    <source>
        <dbReference type="Proteomes" id="UP001469553"/>
    </source>
</evidence>
<dbReference type="Proteomes" id="UP001469553">
    <property type="component" value="Unassembled WGS sequence"/>
</dbReference>
<proteinExistence type="predicted"/>
<feature type="non-terminal residue" evidence="2">
    <location>
        <position position="1"/>
    </location>
</feature>
<evidence type="ECO:0000256" key="1">
    <source>
        <dbReference type="SAM" id="MobiDB-lite"/>
    </source>
</evidence>
<feature type="region of interest" description="Disordered" evidence="1">
    <location>
        <begin position="22"/>
        <end position="43"/>
    </location>
</feature>
<reference evidence="2 3" key="1">
    <citation type="submission" date="2021-06" db="EMBL/GenBank/DDBJ databases">
        <authorList>
            <person name="Palmer J.M."/>
        </authorList>
    </citation>
    <scope>NUCLEOTIDE SEQUENCE [LARGE SCALE GENOMIC DNA]</scope>
    <source>
        <strain evidence="2 3">AS_MEX2019</strain>
        <tissue evidence="2">Muscle</tissue>
    </source>
</reference>
<organism evidence="2 3">
    <name type="scientific">Ameca splendens</name>
    <dbReference type="NCBI Taxonomy" id="208324"/>
    <lineage>
        <taxon>Eukaryota</taxon>
        <taxon>Metazoa</taxon>
        <taxon>Chordata</taxon>
        <taxon>Craniata</taxon>
        <taxon>Vertebrata</taxon>
        <taxon>Euteleostomi</taxon>
        <taxon>Actinopterygii</taxon>
        <taxon>Neopterygii</taxon>
        <taxon>Teleostei</taxon>
        <taxon>Neoteleostei</taxon>
        <taxon>Acanthomorphata</taxon>
        <taxon>Ovalentaria</taxon>
        <taxon>Atherinomorphae</taxon>
        <taxon>Cyprinodontiformes</taxon>
        <taxon>Goodeidae</taxon>
        <taxon>Ameca</taxon>
    </lineage>
</organism>
<sequence>IDKRSRILSHSTIFRTRLFSLPGGSKQSKMPVPSASRSGLPPPLNNPHQNGPLFLSVSELRLDDGQFQRYFHLSRTQFEDLLSRVGIRIGLRDNNYQRCIPVAERLSICLRGLCGVVATLSPGPSDIICCIFIFCISSVTHCICSTFKGFAAECSSYTSRNSSSYGSHFHDSSGSRVCSSSSAFVHRSRVGGFPVHSRSSCSLIHSSSKIHALFCDSSS</sequence>
<name>A0ABV1AD12_9TELE</name>